<evidence type="ECO:0000313" key="3">
    <source>
        <dbReference type="Proteomes" id="UP001057134"/>
    </source>
</evidence>
<gene>
    <name evidence="2" type="primary">opuBC</name>
    <name evidence="2" type="ORF">SK3146_01994</name>
</gene>
<name>A0ABY4RMF2_9BACL</name>
<accession>A0ABY4RMF2</accession>
<keyword evidence="3" id="KW-1185">Reference proteome</keyword>
<dbReference type="EMBL" id="CP027059">
    <property type="protein sequence ID" value="UQZ82834.1"/>
    <property type="molecule type" value="Genomic_DNA"/>
</dbReference>
<reference evidence="2" key="2">
    <citation type="journal article" date="2021" name="J Anim Sci Technol">
        <title>Complete genome sequence of Paenibacillus konkukensis sp. nov. SK3146 as a potential probiotic strain.</title>
        <authorList>
            <person name="Jung H.I."/>
            <person name="Park S."/>
            <person name="Niu K.M."/>
            <person name="Lee S.W."/>
            <person name="Kothari D."/>
            <person name="Yi K.J."/>
            <person name="Kim S.K."/>
        </authorList>
    </citation>
    <scope>NUCLEOTIDE SEQUENCE</scope>
    <source>
        <strain evidence="2">SK3146</strain>
    </source>
</reference>
<protein>
    <submittedName>
        <fullName evidence="2">Choline-binding protein</fullName>
    </submittedName>
</protein>
<feature type="domain" description="ABC-type glycine betaine transport system substrate-binding" evidence="1">
    <location>
        <begin position="27"/>
        <end position="291"/>
    </location>
</feature>
<dbReference type="Proteomes" id="UP001057134">
    <property type="component" value="Chromosome"/>
</dbReference>
<dbReference type="Gene3D" id="3.40.190.120">
    <property type="entry name" value="Osmoprotection protein (prox), domain 2"/>
    <property type="match status" value="1"/>
</dbReference>
<organism evidence="2 3">
    <name type="scientific">Paenibacillus konkukensis</name>
    <dbReference type="NCBI Taxonomy" id="2020716"/>
    <lineage>
        <taxon>Bacteria</taxon>
        <taxon>Bacillati</taxon>
        <taxon>Bacillota</taxon>
        <taxon>Bacilli</taxon>
        <taxon>Bacillales</taxon>
        <taxon>Paenibacillaceae</taxon>
        <taxon>Paenibacillus</taxon>
    </lineage>
</organism>
<dbReference type="Pfam" id="PF04069">
    <property type="entry name" value="OpuAC"/>
    <property type="match status" value="1"/>
</dbReference>
<dbReference type="RefSeq" id="WP_249864927.1">
    <property type="nucleotide sequence ID" value="NZ_CP027059.1"/>
</dbReference>
<reference evidence="2" key="1">
    <citation type="submission" date="2018-02" db="EMBL/GenBank/DDBJ databases">
        <authorList>
            <person name="Kim S.-K."/>
            <person name="Jung H.-I."/>
            <person name="Lee S.-W."/>
        </authorList>
    </citation>
    <scope>NUCLEOTIDE SEQUENCE</scope>
    <source>
        <strain evidence="2">SK3146</strain>
    </source>
</reference>
<dbReference type="InterPro" id="IPR007210">
    <property type="entry name" value="ABC_Gly_betaine_transp_sub-bd"/>
</dbReference>
<evidence type="ECO:0000313" key="2">
    <source>
        <dbReference type="EMBL" id="UQZ82834.1"/>
    </source>
</evidence>
<sequence>MKKIHFGIGLTVVALLSIILSGCGKTDVVIGTQTYTETKILAEMYKALIEDRTSLTAKVKPDLAASQVVIDGLKNNDIQMATLYTGEIFNNHFEVKPSHDRQEVLQQAKDGFHDKYNIKWFDPYGFENTYIFTVRKDIKEEKKLSKVSDVKPYAKDLKFGVDTTWLERADDGYPAFQKMYDMSFKDPHPMDINLVYSAVANKDVDIVLAYSTDPRIKQFDLVTLEDDKHFFPPYDACPVMNESLLKEHPELEEVAKALVGKIDVDTIVALNYKVDVDQQTPKDVAIAFLKEQGLLQ</sequence>
<dbReference type="SUPFAM" id="SSF53850">
    <property type="entry name" value="Periplasmic binding protein-like II"/>
    <property type="match status" value="1"/>
</dbReference>
<proteinExistence type="predicted"/>
<dbReference type="PROSITE" id="PS51257">
    <property type="entry name" value="PROKAR_LIPOPROTEIN"/>
    <property type="match status" value="1"/>
</dbReference>
<dbReference type="Gene3D" id="3.40.190.10">
    <property type="entry name" value="Periplasmic binding protein-like II"/>
    <property type="match status" value="1"/>
</dbReference>
<evidence type="ECO:0000259" key="1">
    <source>
        <dbReference type="Pfam" id="PF04069"/>
    </source>
</evidence>